<proteinExistence type="predicted"/>
<keyword evidence="2" id="KW-1185">Reference proteome</keyword>
<evidence type="ECO:0000313" key="2">
    <source>
        <dbReference type="Proteomes" id="UP000732399"/>
    </source>
</evidence>
<protein>
    <submittedName>
        <fullName evidence="1">BREX-3 system P-loop-containing protein BrxF</fullName>
    </submittedName>
</protein>
<comment type="caution">
    <text evidence="1">The sequence shown here is derived from an EMBL/GenBank/DDBJ whole genome shotgun (WGS) entry which is preliminary data.</text>
</comment>
<dbReference type="NCBIfam" id="NF033453">
    <property type="entry name" value="BREX_3_BrxF"/>
    <property type="match status" value="1"/>
</dbReference>
<dbReference type="InterPro" id="IPR048067">
    <property type="entry name" value="BREX_3_BrxF"/>
</dbReference>
<accession>A0ABX1CTK1</accession>
<name>A0ABX1CTK1_9SPHN</name>
<evidence type="ECO:0000313" key="1">
    <source>
        <dbReference type="EMBL" id="NJR79157.1"/>
    </source>
</evidence>
<dbReference type="RefSeq" id="WP_168134697.1">
    <property type="nucleotide sequence ID" value="NZ_JAAVJH010000006.1"/>
</dbReference>
<reference evidence="1 2" key="1">
    <citation type="submission" date="2020-03" db="EMBL/GenBank/DDBJ databases">
        <authorList>
            <person name="Wang L."/>
            <person name="He N."/>
            <person name="Li Y."/>
            <person name="Fang Y."/>
            <person name="Zhang F."/>
        </authorList>
    </citation>
    <scope>NUCLEOTIDE SEQUENCE [LARGE SCALE GENOMIC DNA]</scope>
    <source>
        <strain evidence="1 2">36D10-4-7</strain>
    </source>
</reference>
<dbReference type="EMBL" id="JAAVJH010000006">
    <property type="protein sequence ID" value="NJR79157.1"/>
    <property type="molecule type" value="Genomic_DNA"/>
</dbReference>
<gene>
    <name evidence="1" type="primary">brxF</name>
    <name evidence="1" type="ORF">HBH26_11230</name>
</gene>
<organism evidence="1 2">
    <name type="scientific">Sphingomonas corticis</name>
    <dbReference type="NCBI Taxonomy" id="2722791"/>
    <lineage>
        <taxon>Bacteria</taxon>
        <taxon>Pseudomonadati</taxon>
        <taxon>Pseudomonadota</taxon>
        <taxon>Alphaproteobacteria</taxon>
        <taxon>Sphingomonadales</taxon>
        <taxon>Sphingomonadaceae</taxon>
        <taxon>Sphingomonas</taxon>
    </lineage>
</organism>
<dbReference type="Proteomes" id="UP000732399">
    <property type="component" value="Unassembled WGS sequence"/>
</dbReference>
<sequence length="159" mass="17013">MIDHAMAATEARRMLDAVGAASGKPILLVGDETDRSATLAAISADTSAMPLNLGIELSQVLIDAAGARLDLSTAIAGMRPSDPVLLLDRIQILMHPQLNVSAVDTLVRVARRRPVCASWPGRCADGRLRYADPDHPECLDEDASRALILDPSTNESTYR</sequence>